<dbReference type="SUPFAM" id="SSF53335">
    <property type="entry name" value="S-adenosyl-L-methionine-dependent methyltransferases"/>
    <property type="match status" value="1"/>
</dbReference>
<evidence type="ECO:0000313" key="9">
    <source>
        <dbReference type="Proteomes" id="UP000291469"/>
    </source>
</evidence>
<feature type="region of interest" description="Disordered" evidence="7">
    <location>
        <begin position="1"/>
        <end position="25"/>
    </location>
</feature>
<comment type="catalytic activity">
    <reaction evidence="6">
        <text>L-lysyl-[protein] + 3 S-adenosyl-L-methionine = N(6),N(6),N(6)-trimethyl-L-lysyl-[protein] + 3 S-adenosyl-L-homocysteine + 3 H(+)</text>
        <dbReference type="Rhea" id="RHEA:54192"/>
        <dbReference type="Rhea" id="RHEA-COMP:9752"/>
        <dbReference type="Rhea" id="RHEA-COMP:13826"/>
        <dbReference type="ChEBI" id="CHEBI:15378"/>
        <dbReference type="ChEBI" id="CHEBI:29969"/>
        <dbReference type="ChEBI" id="CHEBI:57856"/>
        <dbReference type="ChEBI" id="CHEBI:59789"/>
        <dbReference type="ChEBI" id="CHEBI:61961"/>
    </reaction>
</comment>
<comment type="similarity">
    <text evidence="1 6">Belongs to the methyltransferase superfamily. PrmA family.</text>
</comment>
<dbReference type="GO" id="GO:0016279">
    <property type="term" value="F:protein-lysine N-methyltransferase activity"/>
    <property type="evidence" value="ECO:0007669"/>
    <property type="project" value="RHEA"/>
</dbReference>
<evidence type="ECO:0000256" key="7">
    <source>
        <dbReference type="SAM" id="MobiDB-lite"/>
    </source>
</evidence>
<accession>A0A411YDW0</accession>
<dbReference type="GO" id="GO:0005840">
    <property type="term" value="C:ribosome"/>
    <property type="evidence" value="ECO:0007669"/>
    <property type="project" value="UniProtKB-KW"/>
</dbReference>
<dbReference type="PANTHER" id="PTHR43648:SF1">
    <property type="entry name" value="ELECTRON TRANSFER FLAVOPROTEIN BETA SUBUNIT LYSINE METHYLTRANSFERASE"/>
    <property type="match status" value="1"/>
</dbReference>
<dbReference type="KEGG" id="erz:ER308_07570"/>
<dbReference type="Proteomes" id="UP000291469">
    <property type="component" value="Chromosome"/>
</dbReference>
<keyword evidence="5 6" id="KW-0949">S-adenosyl-L-methionine</keyword>
<keyword evidence="4 6" id="KW-0808">Transferase</keyword>
<dbReference type="CDD" id="cd02440">
    <property type="entry name" value="AdoMet_MTases"/>
    <property type="match status" value="1"/>
</dbReference>
<dbReference type="Pfam" id="PF06325">
    <property type="entry name" value="PrmA"/>
    <property type="match status" value="1"/>
</dbReference>
<comment type="function">
    <text evidence="6">Methylates ribosomal protein L11.</text>
</comment>
<dbReference type="RefSeq" id="WP_131154421.1">
    <property type="nucleotide sequence ID" value="NZ_CP036402.1"/>
</dbReference>
<keyword evidence="2 6" id="KW-0963">Cytoplasm</keyword>
<evidence type="ECO:0000256" key="2">
    <source>
        <dbReference type="ARBA" id="ARBA00022490"/>
    </source>
</evidence>
<evidence type="ECO:0000256" key="5">
    <source>
        <dbReference type="ARBA" id="ARBA00022691"/>
    </source>
</evidence>
<name>A0A411YDW0_9ACTN</name>
<keyword evidence="8" id="KW-0689">Ribosomal protein</keyword>
<keyword evidence="8" id="KW-0687">Ribonucleoprotein</keyword>
<dbReference type="AlphaFoldDB" id="A0A411YDW0"/>
<dbReference type="HAMAP" id="MF_00735">
    <property type="entry name" value="Methyltr_PrmA"/>
    <property type="match status" value="1"/>
</dbReference>
<protein>
    <recommendedName>
        <fullName evidence="6">Ribosomal protein L11 methyltransferase</fullName>
        <shortName evidence="6">L11 Mtase</shortName>
        <ecNumber evidence="6">2.1.1.-</ecNumber>
    </recommendedName>
</protein>
<keyword evidence="3 6" id="KW-0489">Methyltransferase</keyword>
<keyword evidence="9" id="KW-1185">Reference proteome</keyword>
<dbReference type="Gene3D" id="3.30.70.1170">
    <property type="entry name" value="Sun protein, domain 3"/>
    <property type="match status" value="1"/>
</dbReference>
<dbReference type="GO" id="GO:0032259">
    <property type="term" value="P:methylation"/>
    <property type="evidence" value="ECO:0007669"/>
    <property type="project" value="UniProtKB-KW"/>
</dbReference>
<dbReference type="OrthoDB" id="21342at2"/>
<feature type="binding site" evidence="6">
    <location>
        <position position="226"/>
    </location>
    <ligand>
        <name>S-adenosyl-L-methionine</name>
        <dbReference type="ChEBI" id="CHEBI:59789"/>
    </ligand>
</feature>
<organism evidence="8 9">
    <name type="scientific">Egibacter rhizosphaerae</name>
    <dbReference type="NCBI Taxonomy" id="1670831"/>
    <lineage>
        <taxon>Bacteria</taxon>
        <taxon>Bacillati</taxon>
        <taxon>Actinomycetota</taxon>
        <taxon>Nitriliruptoria</taxon>
        <taxon>Egibacterales</taxon>
        <taxon>Egibacteraceae</taxon>
        <taxon>Egibacter</taxon>
    </lineage>
</organism>
<comment type="subcellular location">
    <subcellularLocation>
        <location evidence="6">Cytoplasm</location>
    </subcellularLocation>
</comment>
<evidence type="ECO:0000256" key="6">
    <source>
        <dbReference type="HAMAP-Rule" id="MF_00735"/>
    </source>
</evidence>
<dbReference type="Gene3D" id="3.40.50.150">
    <property type="entry name" value="Vaccinia Virus protein VP39"/>
    <property type="match status" value="1"/>
</dbReference>
<proteinExistence type="inferred from homology"/>
<reference evidence="8 9" key="1">
    <citation type="submission" date="2019-01" db="EMBL/GenBank/DDBJ databases">
        <title>Egibacter rhizosphaerae EGI 80759T.</title>
        <authorList>
            <person name="Chen D.-D."/>
            <person name="Tian Y."/>
            <person name="Jiao J.-Y."/>
            <person name="Zhang X.-T."/>
            <person name="Zhang Y.-G."/>
            <person name="Zhang Y."/>
            <person name="Xiao M."/>
            <person name="Shu W.-S."/>
            <person name="Li W.-J."/>
        </authorList>
    </citation>
    <scope>NUCLEOTIDE SEQUENCE [LARGE SCALE GENOMIC DNA]</scope>
    <source>
        <strain evidence="8 9">EGI 80759</strain>
    </source>
</reference>
<evidence type="ECO:0000256" key="3">
    <source>
        <dbReference type="ARBA" id="ARBA00022603"/>
    </source>
</evidence>
<feature type="binding site" evidence="6">
    <location>
        <position position="183"/>
    </location>
    <ligand>
        <name>S-adenosyl-L-methionine</name>
        <dbReference type="ChEBI" id="CHEBI:59789"/>
    </ligand>
</feature>
<sequence length="290" mass="30724">MRRVVDPAESLPMPPAASNASPTTMPAWALRTDRSLDELDPHLPALEAAGLLGADEVEGRATLWFATRPSRALPIEGRWEEVPATDWNAAWRASVEPVEAVRVRIVPPWWQDPPGVGHHDLVELRIEPAQAFGTGHHETTAMCLEALQWEPLENLAVLDVGTGTGILAIAALRLGARHACGVDTDPVAIEAARENADANLADPAALVLAVGSVDAVAPGWDLVLANLDTRALGLSAPALTEAVAPHGTLIVSGVSTERADEARGALERTGLTVTRTEGREWVAMRATHAS</sequence>
<dbReference type="InterPro" id="IPR004498">
    <property type="entry name" value="Ribosomal_PrmA_MeTrfase"/>
</dbReference>
<evidence type="ECO:0000256" key="4">
    <source>
        <dbReference type="ARBA" id="ARBA00022679"/>
    </source>
</evidence>
<dbReference type="PANTHER" id="PTHR43648">
    <property type="entry name" value="ELECTRON TRANSFER FLAVOPROTEIN BETA SUBUNIT LYSINE METHYLTRANSFERASE"/>
    <property type="match status" value="1"/>
</dbReference>
<feature type="binding site" evidence="6">
    <location>
        <position position="161"/>
    </location>
    <ligand>
        <name>S-adenosyl-L-methionine</name>
        <dbReference type="ChEBI" id="CHEBI:59789"/>
    </ligand>
</feature>
<gene>
    <name evidence="6" type="primary">prmA</name>
    <name evidence="8" type="ORF">ER308_07570</name>
</gene>
<evidence type="ECO:0000313" key="8">
    <source>
        <dbReference type="EMBL" id="QBI19424.1"/>
    </source>
</evidence>
<dbReference type="InterPro" id="IPR050078">
    <property type="entry name" value="Ribosomal_L11_MeTrfase_PrmA"/>
</dbReference>
<dbReference type="InterPro" id="IPR029063">
    <property type="entry name" value="SAM-dependent_MTases_sf"/>
</dbReference>
<evidence type="ECO:0000256" key="1">
    <source>
        <dbReference type="ARBA" id="ARBA00009741"/>
    </source>
</evidence>
<dbReference type="EC" id="2.1.1.-" evidence="6"/>
<dbReference type="GO" id="GO:0005737">
    <property type="term" value="C:cytoplasm"/>
    <property type="evidence" value="ECO:0007669"/>
    <property type="project" value="UniProtKB-SubCell"/>
</dbReference>
<feature type="binding site" evidence="6">
    <location>
        <position position="140"/>
    </location>
    <ligand>
        <name>S-adenosyl-L-methionine</name>
        <dbReference type="ChEBI" id="CHEBI:59789"/>
    </ligand>
</feature>
<dbReference type="EMBL" id="CP036402">
    <property type="protein sequence ID" value="QBI19424.1"/>
    <property type="molecule type" value="Genomic_DNA"/>
</dbReference>